<comment type="subcellular location">
    <subcellularLocation>
        <location evidence="1">Membrane</location>
        <topology evidence="1">Multi-pass membrane protein</topology>
    </subcellularLocation>
</comment>
<evidence type="ECO:0000256" key="7">
    <source>
        <dbReference type="SAM" id="Phobius"/>
    </source>
</evidence>
<feature type="transmembrane region" description="Helical" evidence="7">
    <location>
        <begin position="338"/>
        <end position="355"/>
    </location>
</feature>
<keyword evidence="3 7" id="KW-0812">Transmembrane</keyword>
<feature type="domain" description="Peptidase S54 rhomboid" evidence="8">
    <location>
        <begin position="208"/>
        <end position="357"/>
    </location>
</feature>
<feature type="transmembrane region" description="Helical" evidence="7">
    <location>
        <begin position="245"/>
        <end position="263"/>
    </location>
</feature>
<comment type="caution">
    <text evidence="9">The sequence shown here is derived from an EMBL/GenBank/DDBJ whole genome shotgun (WGS) entry which is preliminary data.</text>
</comment>
<reference evidence="9" key="1">
    <citation type="journal article" date="2019" name="PLoS Negl. Trop. Dis.">
        <title>Revisiting the worldwide diversity of Leptospira species in the environment.</title>
        <authorList>
            <person name="Vincent A.T."/>
            <person name="Schiettekatte O."/>
            <person name="Bourhy P."/>
            <person name="Veyrier F.J."/>
            <person name="Picardeau M."/>
        </authorList>
    </citation>
    <scope>NUCLEOTIDE SEQUENCE [LARGE SCALE GENOMIC DNA]</scope>
    <source>
        <strain evidence="9">201800265</strain>
    </source>
</reference>
<feature type="transmembrane region" description="Helical" evidence="7">
    <location>
        <begin position="207"/>
        <end position="233"/>
    </location>
</feature>
<proteinExistence type="inferred from homology"/>
<gene>
    <name evidence="9" type="ORF">EHQ52_15590</name>
</gene>
<dbReference type="GO" id="GO:0004252">
    <property type="term" value="F:serine-type endopeptidase activity"/>
    <property type="evidence" value="ECO:0007669"/>
    <property type="project" value="InterPro"/>
</dbReference>
<feature type="transmembrane region" description="Helical" evidence="7">
    <location>
        <begin position="269"/>
        <end position="289"/>
    </location>
</feature>
<keyword evidence="9" id="KW-0645">Protease</keyword>
<keyword evidence="10" id="KW-1185">Reference proteome</keyword>
<comment type="similarity">
    <text evidence="2">Belongs to the peptidase S54 family.</text>
</comment>
<keyword evidence="4" id="KW-0378">Hydrolase</keyword>
<organism evidence="9 10">
    <name type="scientific">Leptospira koniambonensis</name>
    <dbReference type="NCBI Taxonomy" id="2484950"/>
    <lineage>
        <taxon>Bacteria</taxon>
        <taxon>Pseudomonadati</taxon>
        <taxon>Spirochaetota</taxon>
        <taxon>Spirochaetia</taxon>
        <taxon>Leptospirales</taxon>
        <taxon>Leptospiraceae</taxon>
        <taxon>Leptospira</taxon>
    </lineage>
</organism>
<evidence type="ECO:0000259" key="8">
    <source>
        <dbReference type="Pfam" id="PF01694"/>
    </source>
</evidence>
<keyword evidence="6 7" id="KW-0472">Membrane</keyword>
<dbReference type="EMBL" id="RQFY01000007">
    <property type="protein sequence ID" value="TGL31358.1"/>
    <property type="molecule type" value="Genomic_DNA"/>
</dbReference>
<dbReference type="AlphaFoldDB" id="A0A4R9J508"/>
<feature type="transmembrane region" description="Helical" evidence="7">
    <location>
        <begin position="168"/>
        <end position="187"/>
    </location>
</feature>
<evidence type="ECO:0000256" key="6">
    <source>
        <dbReference type="ARBA" id="ARBA00023136"/>
    </source>
</evidence>
<evidence type="ECO:0000256" key="2">
    <source>
        <dbReference type="ARBA" id="ARBA00009045"/>
    </source>
</evidence>
<dbReference type="OrthoDB" id="9813074at2"/>
<dbReference type="Proteomes" id="UP000297871">
    <property type="component" value="Unassembled WGS sequence"/>
</dbReference>
<evidence type="ECO:0000313" key="9">
    <source>
        <dbReference type="EMBL" id="TGL31358.1"/>
    </source>
</evidence>
<evidence type="ECO:0000313" key="10">
    <source>
        <dbReference type="Proteomes" id="UP000297871"/>
    </source>
</evidence>
<protein>
    <submittedName>
        <fullName evidence="9">Rhomboid family intramembrane serine protease</fullName>
    </submittedName>
</protein>
<dbReference type="PANTHER" id="PTHR43731">
    <property type="entry name" value="RHOMBOID PROTEASE"/>
    <property type="match status" value="1"/>
</dbReference>
<sequence length="358" mass="41595">MNCPRCSSLLIKKKSSTDLHYACNSCEGKIYSRFDFIRYYSGDIAKNLIQSLRGAEKKNSTPYNIKCPQCYNNFLQIQLFFKEEYHPIDYCNSCDYIWLDKSEIDVFYKANSGSVTRKLEFEAYKLKEHLEKDREVEVEYAESPKERIYQILGLPIEKDYESLKKPALLTWSIAGICILFSIFNWLTTDDLSQFGLLPSDPFRNFGLSFITSFFQHANLLHLLGNMYFLVIFGDNIENELGKIKTLILLVTAAIFGDLIDLIVRFDSNVPSIGASGGIAGFLTFYCLRFQNNKLSISFPQNYRHWLERRYWNVKAPYFALYWIVAQLIGIFLVSNINYTVHLSGAAIGILTYYYYRKK</sequence>
<evidence type="ECO:0000256" key="3">
    <source>
        <dbReference type="ARBA" id="ARBA00022692"/>
    </source>
</evidence>
<name>A0A4R9J508_9LEPT</name>
<feature type="transmembrane region" description="Helical" evidence="7">
    <location>
        <begin position="310"/>
        <end position="332"/>
    </location>
</feature>
<dbReference type="Gene3D" id="1.20.1540.10">
    <property type="entry name" value="Rhomboid-like"/>
    <property type="match status" value="1"/>
</dbReference>
<keyword evidence="5 7" id="KW-1133">Transmembrane helix</keyword>
<evidence type="ECO:0000256" key="5">
    <source>
        <dbReference type="ARBA" id="ARBA00022989"/>
    </source>
</evidence>
<dbReference type="SUPFAM" id="SSF144091">
    <property type="entry name" value="Rhomboid-like"/>
    <property type="match status" value="1"/>
</dbReference>
<dbReference type="GO" id="GO:0016020">
    <property type="term" value="C:membrane"/>
    <property type="evidence" value="ECO:0007669"/>
    <property type="project" value="UniProtKB-SubCell"/>
</dbReference>
<dbReference type="PANTHER" id="PTHR43731:SF14">
    <property type="entry name" value="PRESENILIN-ASSOCIATED RHOMBOID-LIKE PROTEIN, MITOCHONDRIAL"/>
    <property type="match status" value="1"/>
</dbReference>
<dbReference type="RefSeq" id="WP_135616114.1">
    <property type="nucleotide sequence ID" value="NZ_RQFY01000007.1"/>
</dbReference>
<evidence type="ECO:0000256" key="4">
    <source>
        <dbReference type="ARBA" id="ARBA00022801"/>
    </source>
</evidence>
<dbReference type="Pfam" id="PF01694">
    <property type="entry name" value="Rhomboid"/>
    <property type="match status" value="1"/>
</dbReference>
<dbReference type="InterPro" id="IPR022764">
    <property type="entry name" value="Peptidase_S54_rhomboid_dom"/>
</dbReference>
<evidence type="ECO:0000256" key="1">
    <source>
        <dbReference type="ARBA" id="ARBA00004141"/>
    </source>
</evidence>
<dbReference type="GO" id="GO:0006508">
    <property type="term" value="P:proteolysis"/>
    <property type="evidence" value="ECO:0007669"/>
    <property type="project" value="UniProtKB-KW"/>
</dbReference>
<dbReference type="InterPro" id="IPR050925">
    <property type="entry name" value="Rhomboid_protease_S54"/>
</dbReference>
<accession>A0A4R9J508</accession>
<dbReference type="InterPro" id="IPR035952">
    <property type="entry name" value="Rhomboid-like_sf"/>
</dbReference>